<dbReference type="Proteomes" id="UP000196778">
    <property type="component" value="Unassembled WGS sequence"/>
</dbReference>
<feature type="compositionally biased region" description="Polar residues" evidence="6">
    <location>
        <begin position="315"/>
        <end position="324"/>
    </location>
</feature>
<dbReference type="AlphaFoldDB" id="A0A1R4KCL8"/>
<keyword evidence="9" id="KW-1185">Reference proteome</keyword>
<evidence type="ECO:0000259" key="7">
    <source>
        <dbReference type="Pfam" id="PF00294"/>
    </source>
</evidence>
<dbReference type="InterPro" id="IPR011611">
    <property type="entry name" value="PfkB_dom"/>
</dbReference>
<evidence type="ECO:0000256" key="6">
    <source>
        <dbReference type="SAM" id="MobiDB-lite"/>
    </source>
</evidence>
<dbReference type="Gene3D" id="3.40.1190.20">
    <property type="match status" value="1"/>
</dbReference>
<dbReference type="EMBL" id="FUKR01000076">
    <property type="protein sequence ID" value="SJN42049.1"/>
    <property type="molecule type" value="Genomic_DNA"/>
</dbReference>
<evidence type="ECO:0000256" key="5">
    <source>
        <dbReference type="ARBA" id="ARBA00022840"/>
    </source>
</evidence>
<dbReference type="OrthoDB" id="9795789at2"/>
<accession>A0A1R4KCL8</accession>
<keyword evidence="3" id="KW-0547">Nucleotide-binding</keyword>
<dbReference type="SUPFAM" id="SSF53613">
    <property type="entry name" value="Ribokinase-like"/>
    <property type="match status" value="1"/>
</dbReference>
<dbReference type="Pfam" id="PF00294">
    <property type="entry name" value="PfkB"/>
    <property type="match status" value="1"/>
</dbReference>
<feature type="region of interest" description="Disordered" evidence="6">
    <location>
        <begin position="303"/>
        <end position="324"/>
    </location>
</feature>
<dbReference type="PANTHER" id="PTHR43085:SF1">
    <property type="entry name" value="PSEUDOURIDINE KINASE-RELATED"/>
    <property type="match status" value="1"/>
</dbReference>
<evidence type="ECO:0000256" key="4">
    <source>
        <dbReference type="ARBA" id="ARBA00022777"/>
    </source>
</evidence>
<comment type="similarity">
    <text evidence="1">Belongs to the carbohydrate kinase PfkB family.</text>
</comment>
<evidence type="ECO:0000313" key="8">
    <source>
        <dbReference type="EMBL" id="SJN42049.1"/>
    </source>
</evidence>
<keyword evidence="2 8" id="KW-0808">Transferase</keyword>
<dbReference type="PANTHER" id="PTHR43085">
    <property type="entry name" value="HEXOKINASE FAMILY MEMBER"/>
    <property type="match status" value="1"/>
</dbReference>
<evidence type="ECO:0000256" key="3">
    <source>
        <dbReference type="ARBA" id="ARBA00022741"/>
    </source>
</evidence>
<dbReference type="EC" id="2.7.1.4" evidence="8"/>
<dbReference type="InterPro" id="IPR002173">
    <property type="entry name" value="Carboh/pur_kinase_PfkB_CS"/>
</dbReference>
<reference evidence="9" key="1">
    <citation type="submission" date="2017-02" db="EMBL/GenBank/DDBJ databases">
        <authorList>
            <person name="Dridi B."/>
        </authorList>
    </citation>
    <scope>NUCLEOTIDE SEQUENCE [LARGE SCALE GENOMIC DNA]</scope>
    <source>
        <strain evidence="9">EB411</strain>
    </source>
</reference>
<feature type="domain" description="Carbohydrate kinase PfkB" evidence="7">
    <location>
        <begin position="15"/>
        <end position="304"/>
    </location>
</feature>
<proteinExistence type="inferred from homology"/>
<evidence type="ECO:0000256" key="1">
    <source>
        <dbReference type="ARBA" id="ARBA00010688"/>
    </source>
</evidence>
<dbReference type="PROSITE" id="PS00584">
    <property type="entry name" value="PFKB_KINASES_2"/>
    <property type="match status" value="1"/>
</dbReference>
<dbReference type="InterPro" id="IPR050306">
    <property type="entry name" value="PfkB_Carbo_kinase"/>
</dbReference>
<organism evidence="8 9">
    <name type="scientific">Mycetocola reblochoni REB411</name>
    <dbReference type="NCBI Taxonomy" id="1255698"/>
    <lineage>
        <taxon>Bacteria</taxon>
        <taxon>Bacillati</taxon>
        <taxon>Actinomycetota</taxon>
        <taxon>Actinomycetes</taxon>
        <taxon>Micrococcales</taxon>
        <taxon>Microbacteriaceae</taxon>
        <taxon>Mycetocola</taxon>
    </lineage>
</organism>
<protein>
    <submittedName>
        <fullName evidence="8">Fructokinase</fullName>
        <ecNumber evidence="8">2.7.1.4</ecNumber>
    </submittedName>
</protein>
<name>A0A1R4KCL8_9MICO</name>
<gene>
    <name evidence="8" type="ORF">FM119_13050</name>
</gene>
<dbReference type="PROSITE" id="PS00583">
    <property type="entry name" value="PFKB_KINASES_1"/>
    <property type="match status" value="1"/>
</dbReference>
<keyword evidence="4 8" id="KW-0418">Kinase</keyword>
<dbReference type="InterPro" id="IPR029056">
    <property type="entry name" value="Ribokinase-like"/>
</dbReference>
<dbReference type="GO" id="GO:0005524">
    <property type="term" value="F:ATP binding"/>
    <property type="evidence" value="ECO:0007669"/>
    <property type="project" value="UniProtKB-KW"/>
</dbReference>
<dbReference type="GO" id="GO:0008865">
    <property type="term" value="F:fructokinase activity"/>
    <property type="evidence" value="ECO:0007669"/>
    <property type="project" value="UniProtKB-EC"/>
</dbReference>
<evidence type="ECO:0000313" key="9">
    <source>
        <dbReference type="Proteomes" id="UP000196778"/>
    </source>
</evidence>
<evidence type="ECO:0000256" key="2">
    <source>
        <dbReference type="ARBA" id="ARBA00022679"/>
    </source>
</evidence>
<dbReference type="RefSeq" id="WP_087138608.1">
    <property type="nucleotide sequence ID" value="NZ_FUKR01000076.1"/>
</dbReference>
<sequence>MPDPSLPAAGPVTLVVGEALVDVVHRPDGSVTESPGGSPANVALTLGRLGRSPQLLTALGEDARGTRVADWLTASGVTVRGLRSQRTSTATAVLGSDGAAQYTFVLSARLRSDGPTAAEVLHVGSISSLLDPDAATVAAAVDAATGTALISFDPNIRPLLIPDDGADAVRERVRLLRARSAVVKASDEDVAWLHPGADPRAVARAWAEEGAALVVVTLGAGGAFAVHRGVDVEIAGVPVDVVDTVGAGDTLMGALLDGLLTLGVSGPGAADRLTALATADIAAVLRRAAAAAAVTVSRAGAEPPTRAELDAAVPSTGQGARTDG</sequence>
<keyword evidence="5" id="KW-0067">ATP-binding</keyword>